<dbReference type="NCBIfam" id="TIGR03619">
    <property type="entry name" value="F420_Rv2161c"/>
    <property type="match status" value="1"/>
</dbReference>
<dbReference type="SUPFAM" id="SSF51679">
    <property type="entry name" value="Bacterial luciferase-like"/>
    <property type="match status" value="1"/>
</dbReference>
<dbReference type="EMBL" id="CP109441">
    <property type="protein sequence ID" value="WUV50251.1"/>
    <property type="molecule type" value="Genomic_DNA"/>
</dbReference>
<evidence type="ECO:0000256" key="4">
    <source>
        <dbReference type="ARBA" id="ARBA00023033"/>
    </source>
</evidence>
<dbReference type="Pfam" id="PF00296">
    <property type="entry name" value="Bac_luciferase"/>
    <property type="match status" value="1"/>
</dbReference>
<dbReference type="InterPro" id="IPR019921">
    <property type="entry name" value="Lucif-like_OxRdtase_Rv2161c"/>
</dbReference>
<dbReference type="InterPro" id="IPR050172">
    <property type="entry name" value="SsuD_RutA_monooxygenase"/>
</dbReference>
<keyword evidence="2" id="KW-0288">FMN</keyword>
<reference evidence="6" key="1">
    <citation type="submission" date="2022-10" db="EMBL/GenBank/DDBJ databases">
        <title>The complete genomes of actinobacterial strains from the NBC collection.</title>
        <authorList>
            <person name="Joergensen T.S."/>
            <person name="Alvarez Arevalo M."/>
            <person name="Sterndorff E.B."/>
            <person name="Faurdal D."/>
            <person name="Vuksanovic O."/>
            <person name="Mourched A.-S."/>
            <person name="Charusanti P."/>
            <person name="Shaw S."/>
            <person name="Blin K."/>
            <person name="Weber T."/>
        </authorList>
    </citation>
    <scope>NUCLEOTIDE SEQUENCE</scope>
    <source>
        <strain evidence="6">NBC_01482</strain>
    </source>
</reference>
<evidence type="ECO:0000256" key="3">
    <source>
        <dbReference type="ARBA" id="ARBA00023002"/>
    </source>
</evidence>
<dbReference type="InterPro" id="IPR036661">
    <property type="entry name" value="Luciferase-like_sf"/>
</dbReference>
<dbReference type="Proteomes" id="UP001432062">
    <property type="component" value="Chromosome"/>
</dbReference>
<accession>A0ABZ1Z4K8</accession>
<proteinExistence type="predicted"/>
<feature type="domain" description="Luciferase-like" evidence="5">
    <location>
        <begin position="10"/>
        <end position="234"/>
    </location>
</feature>
<evidence type="ECO:0000313" key="6">
    <source>
        <dbReference type="EMBL" id="WUV50251.1"/>
    </source>
</evidence>
<evidence type="ECO:0000256" key="2">
    <source>
        <dbReference type="ARBA" id="ARBA00022643"/>
    </source>
</evidence>
<protein>
    <submittedName>
        <fullName evidence="6">LLM class F420-dependent oxidoreductase</fullName>
    </submittedName>
</protein>
<dbReference type="PANTHER" id="PTHR42847:SF4">
    <property type="entry name" value="ALKANESULFONATE MONOOXYGENASE-RELATED"/>
    <property type="match status" value="1"/>
</dbReference>
<keyword evidence="1" id="KW-0285">Flavoprotein</keyword>
<organism evidence="6 7">
    <name type="scientific">Nocardia vinacea</name>
    <dbReference type="NCBI Taxonomy" id="96468"/>
    <lineage>
        <taxon>Bacteria</taxon>
        <taxon>Bacillati</taxon>
        <taxon>Actinomycetota</taxon>
        <taxon>Actinomycetes</taxon>
        <taxon>Mycobacteriales</taxon>
        <taxon>Nocardiaceae</taxon>
        <taxon>Nocardia</taxon>
    </lineage>
</organism>
<evidence type="ECO:0000313" key="7">
    <source>
        <dbReference type="Proteomes" id="UP001432062"/>
    </source>
</evidence>
<evidence type="ECO:0000256" key="1">
    <source>
        <dbReference type="ARBA" id="ARBA00022630"/>
    </source>
</evidence>
<name>A0ABZ1Z4K8_9NOCA</name>
<keyword evidence="4" id="KW-0503">Monooxygenase</keyword>
<keyword evidence="7" id="KW-1185">Reference proteome</keyword>
<dbReference type="PANTHER" id="PTHR42847">
    <property type="entry name" value="ALKANESULFONATE MONOOXYGENASE"/>
    <property type="match status" value="1"/>
</dbReference>
<dbReference type="Gene3D" id="3.20.20.30">
    <property type="entry name" value="Luciferase-like domain"/>
    <property type="match status" value="1"/>
</dbReference>
<evidence type="ECO:0000259" key="5">
    <source>
        <dbReference type="Pfam" id="PF00296"/>
    </source>
</evidence>
<dbReference type="InterPro" id="IPR011251">
    <property type="entry name" value="Luciferase-like_dom"/>
</dbReference>
<sequence length="287" mass="30757">MKFGINYSTPYYGTDPDRLMAFAQHAEACGFESILLPDHIALYPGAAIGAYEMPPTTPFPDPLDCLSFVAAATERILLGTGVLLLPYRHPVVLAKRLATIDLLSKGRMRLLTVGLGTLPGEAAAVGVDFASRGRRADEAIDVMRLLWAGDADGVDYHGEFFSFDKLCLYPKPHGGDQLPIHIGGSSRAAARRVGRRGDGYFAGGMLMPAERAEQWDLARSTADAAGRDSGALEYTRWGSIDMPQDRVDGFAAQGVTRIIVGATASDQAVQLDEMSAFAARFGLASKS</sequence>
<keyword evidence="3" id="KW-0560">Oxidoreductase</keyword>
<gene>
    <name evidence="6" type="ORF">OG563_19860</name>
</gene>
<dbReference type="RefSeq" id="WP_329415026.1">
    <property type="nucleotide sequence ID" value="NZ_CP109441.1"/>
</dbReference>